<feature type="compositionally biased region" description="Polar residues" evidence="1">
    <location>
        <begin position="642"/>
        <end position="657"/>
    </location>
</feature>
<reference evidence="2 3" key="1">
    <citation type="submission" date="2015-09" db="EMBL/GenBank/DDBJ databases">
        <title>Host preference determinants of Valsa canker pathogens revealed by comparative genomics.</title>
        <authorList>
            <person name="Yin Z."/>
            <person name="Huang L."/>
        </authorList>
    </citation>
    <scope>NUCLEOTIDE SEQUENCE [LARGE SCALE GENOMIC DNA]</scope>
    <source>
        <strain evidence="2 3">YSFL</strain>
    </source>
</reference>
<feature type="region of interest" description="Disordered" evidence="1">
    <location>
        <begin position="430"/>
        <end position="515"/>
    </location>
</feature>
<proteinExistence type="predicted"/>
<comment type="caution">
    <text evidence="2">The sequence shown here is derived from an EMBL/GenBank/DDBJ whole genome shotgun (WGS) entry which is preliminary data.</text>
</comment>
<feature type="region of interest" description="Disordered" evidence="1">
    <location>
        <begin position="642"/>
        <end position="679"/>
    </location>
</feature>
<evidence type="ECO:0000313" key="2">
    <source>
        <dbReference type="EMBL" id="ROV97244.1"/>
    </source>
</evidence>
<evidence type="ECO:0000256" key="1">
    <source>
        <dbReference type="SAM" id="MobiDB-lite"/>
    </source>
</evidence>
<dbReference type="AlphaFoldDB" id="A0A423W1L6"/>
<feature type="region of interest" description="Disordered" evidence="1">
    <location>
        <begin position="252"/>
        <end position="276"/>
    </location>
</feature>
<keyword evidence="3" id="KW-1185">Reference proteome</keyword>
<accession>A0A423W1L6</accession>
<feature type="region of interest" description="Disordered" evidence="1">
    <location>
        <begin position="1"/>
        <end position="58"/>
    </location>
</feature>
<dbReference type="OrthoDB" id="5428259at2759"/>
<organism evidence="2 3">
    <name type="scientific">Cytospora chrysosperma</name>
    <name type="common">Cytospora canker fungus</name>
    <name type="synonym">Sphaeria chrysosperma</name>
    <dbReference type="NCBI Taxonomy" id="252740"/>
    <lineage>
        <taxon>Eukaryota</taxon>
        <taxon>Fungi</taxon>
        <taxon>Dikarya</taxon>
        <taxon>Ascomycota</taxon>
        <taxon>Pezizomycotina</taxon>
        <taxon>Sordariomycetes</taxon>
        <taxon>Sordariomycetidae</taxon>
        <taxon>Diaporthales</taxon>
        <taxon>Cytosporaceae</taxon>
        <taxon>Cytospora</taxon>
    </lineage>
</organism>
<dbReference type="EMBL" id="LJZO01000017">
    <property type="protein sequence ID" value="ROV97244.1"/>
    <property type="molecule type" value="Genomic_DNA"/>
</dbReference>
<name>A0A423W1L6_CYTCH</name>
<dbReference type="STRING" id="252740.A0A423W1L6"/>
<gene>
    <name evidence="2" type="ORF">VSDG_04750</name>
</gene>
<protein>
    <submittedName>
        <fullName evidence="2">Uncharacterized protein</fullName>
    </submittedName>
</protein>
<evidence type="ECO:0000313" key="3">
    <source>
        <dbReference type="Proteomes" id="UP000284375"/>
    </source>
</evidence>
<sequence>MQPNLGHGTASDAGFKQLAGEAIPKLEGSARPQPGQEHPLEQEQESRQAQAQVGQPVQGTQLPYVPSFTYEMLTTLPAAAFPCLLDTQALLDFDSKEVWAKFNSSFPTESFPPGPFDQLAGATAEDPFVLNDDMPFFNPVAAPDPSALPPVKVDHYLQTAMDSIPPPAQPATKVDDKAASIPLICHLCPRKPTFSDVSHLLTHVSSKSHLAAEFKLKHSKKAEDQNALIQYDQWAQEHGVNDLVANRIAAKEQKKAPKRQRVVTSEQTKKKSRKDIKHEIDASIQDQLHQVAPPPSTNAWHLHTPRDNSFDDPYNTPTNKRFFNVYNSFDSPQSSTYIKQESSRSENEVAEATFQPETTDLANDDLSVTKLKGTVYPGMSIFDAATEEQRRKRNQKKLPSVLQNMVLTSESVEQYECIWEGDMSGITRTRNVYDSPSIDGSPDSKDNVPSTGHKRRARRAAVMSPGPRRQTRASTRAASGKVGKRGAFGTKKSALKVEEGADSDDGTNTSLRAPSRGVLDADADDISMVDDVFQERRHHGQGTATSPLAGHPFGHPTAMQALPTNMPLNTGSAMFNKNVPNFFDGFGMKENDNLNFPLQQSVAMPSYFAPQGHNMQQNGLNPLCVQRQDNFPFLYGTASFDNSKPSTPTFQPMNGTDYSGLGSAPQFQTGNAKRSPFDI</sequence>
<feature type="compositionally biased region" description="Low complexity" evidence="1">
    <location>
        <begin position="47"/>
        <end position="58"/>
    </location>
</feature>
<dbReference type="Proteomes" id="UP000284375">
    <property type="component" value="Unassembled WGS sequence"/>
</dbReference>